<proteinExistence type="predicted"/>
<dbReference type="Proteomes" id="UP000324800">
    <property type="component" value="Unassembled WGS sequence"/>
</dbReference>
<organism evidence="1 2">
    <name type="scientific">Streblomastix strix</name>
    <dbReference type="NCBI Taxonomy" id="222440"/>
    <lineage>
        <taxon>Eukaryota</taxon>
        <taxon>Metamonada</taxon>
        <taxon>Preaxostyla</taxon>
        <taxon>Oxymonadida</taxon>
        <taxon>Streblomastigidae</taxon>
        <taxon>Streblomastix</taxon>
    </lineage>
</organism>
<gene>
    <name evidence="1" type="ORF">EZS28_033210</name>
</gene>
<accession>A0A5J4UM11</accession>
<evidence type="ECO:0000313" key="1">
    <source>
        <dbReference type="EMBL" id="KAA6371264.1"/>
    </source>
</evidence>
<dbReference type="EMBL" id="SNRW01014634">
    <property type="protein sequence ID" value="KAA6371264.1"/>
    <property type="molecule type" value="Genomic_DNA"/>
</dbReference>
<reference evidence="1 2" key="1">
    <citation type="submission" date="2019-03" db="EMBL/GenBank/DDBJ databases">
        <title>Single cell metagenomics reveals metabolic interactions within the superorganism composed of flagellate Streblomastix strix and complex community of Bacteroidetes bacteria on its surface.</title>
        <authorList>
            <person name="Treitli S.C."/>
            <person name="Kolisko M."/>
            <person name="Husnik F."/>
            <person name="Keeling P."/>
            <person name="Hampl V."/>
        </authorList>
    </citation>
    <scope>NUCLEOTIDE SEQUENCE [LARGE SCALE GENOMIC DNA]</scope>
    <source>
        <strain evidence="1">ST1C</strain>
    </source>
</reference>
<evidence type="ECO:0000313" key="2">
    <source>
        <dbReference type="Proteomes" id="UP000324800"/>
    </source>
</evidence>
<sequence length="144" mass="16587">MIKDGTSQQLLLASGETADVGDFLPKQFPHAMGQMIIEPNDDIRNQGLRIMKNKNNWDSFVLSGCNTDPTDTDGPLMLFYHFQLNPRYNDWRQQERQNEGLMALSYTLLIAIDRRMILDQFAVVSFYKNQITILVYEGHLSEAK</sequence>
<protein>
    <submittedName>
        <fullName evidence="1">Uncharacterized protein</fullName>
    </submittedName>
</protein>
<comment type="caution">
    <text evidence="1">The sequence shown here is derived from an EMBL/GenBank/DDBJ whole genome shotgun (WGS) entry which is preliminary data.</text>
</comment>
<dbReference type="AlphaFoldDB" id="A0A5J4UM11"/>
<name>A0A5J4UM11_9EUKA</name>